<evidence type="ECO:0000256" key="6">
    <source>
        <dbReference type="SAM" id="MobiDB-lite"/>
    </source>
</evidence>
<evidence type="ECO:0000313" key="9">
    <source>
        <dbReference type="Proteomes" id="UP001500279"/>
    </source>
</evidence>
<evidence type="ECO:0000256" key="5">
    <source>
        <dbReference type="ARBA" id="ARBA00023136"/>
    </source>
</evidence>
<keyword evidence="9" id="KW-1185">Reference proteome</keyword>
<keyword evidence="5 7" id="KW-0472">Membrane</keyword>
<dbReference type="InterPro" id="IPR017039">
    <property type="entry name" value="Virul_fac_BrkB"/>
</dbReference>
<evidence type="ECO:0000313" key="8">
    <source>
        <dbReference type="EMBL" id="GAA0765220.1"/>
    </source>
</evidence>
<evidence type="ECO:0000256" key="3">
    <source>
        <dbReference type="ARBA" id="ARBA00022692"/>
    </source>
</evidence>
<reference evidence="8 9" key="1">
    <citation type="journal article" date="2019" name="Int. J. Syst. Evol. Microbiol.">
        <title>The Global Catalogue of Microorganisms (GCM) 10K type strain sequencing project: providing services to taxonomists for standard genome sequencing and annotation.</title>
        <authorList>
            <consortium name="The Broad Institute Genomics Platform"/>
            <consortium name="The Broad Institute Genome Sequencing Center for Infectious Disease"/>
            <person name="Wu L."/>
            <person name="Ma J."/>
        </authorList>
    </citation>
    <scope>NUCLEOTIDE SEQUENCE [LARGE SCALE GENOMIC DNA]</scope>
    <source>
        <strain evidence="8 9">JCM 15503</strain>
    </source>
</reference>
<dbReference type="EMBL" id="BAAAEW010000042">
    <property type="protein sequence ID" value="GAA0765220.1"/>
    <property type="molecule type" value="Genomic_DNA"/>
</dbReference>
<feature type="transmembrane region" description="Helical" evidence="7">
    <location>
        <begin position="167"/>
        <end position="188"/>
    </location>
</feature>
<dbReference type="PANTHER" id="PTHR30213:SF0">
    <property type="entry name" value="UPF0761 MEMBRANE PROTEIN YIHY"/>
    <property type="match status" value="1"/>
</dbReference>
<evidence type="ECO:0000256" key="2">
    <source>
        <dbReference type="ARBA" id="ARBA00022475"/>
    </source>
</evidence>
<keyword evidence="4 7" id="KW-1133">Transmembrane helix</keyword>
<comment type="caution">
    <text evidence="8">The sequence shown here is derived from an EMBL/GenBank/DDBJ whole genome shotgun (WGS) entry which is preliminary data.</text>
</comment>
<feature type="transmembrane region" description="Helical" evidence="7">
    <location>
        <begin position="195"/>
        <end position="212"/>
    </location>
</feature>
<dbReference type="RefSeq" id="WP_231011038.1">
    <property type="nucleotide sequence ID" value="NZ_BAAAEW010000042.1"/>
</dbReference>
<keyword evidence="3 7" id="KW-0812">Transmembrane</keyword>
<proteinExistence type="predicted"/>
<evidence type="ECO:0000256" key="4">
    <source>
        <dbReference type="ARBA" id="ARBA00022989"/>
    </source>
</evidence>
<feature type="transmembrane region" description="Helical" evidence="7">
    <location>
        <begin position="20"/>
        <end position="43"/>
    </location>
</feature>
<dbReference type="PIRSF" id="PIRSF035875">
    <property type="entry name" value="RNase_BN"/>
    <property type="match status" value="1"/>
</dbReference>
<dbReference type="PANTHER" id="PTHR30213">
    <property type="entry name" value="INNER MEMBRANE PROTEIN YHJD"/>
    <property type="match status" value="1"/>
</dbReference>
<comment type="subcellular location">
    <subcellularLocation>
        <location evidence="1">Cell membrane</location>
        <topology evidence="1">Multi-pass membrane protein</topology>
    </subcellularLocation>
</comment>
<keyword evidence="2" id="KW-1003">Cell membrane</keyword>
<protein>
    <submittedName>
        <fullName evidence="8">Uncharacterized protein</fullName>
    </submittedName>
</protein>
<feature type="transmembrane region" description="Helical" evidence="7">
    <location>
        <begin position="232"/>
        <end position="257"/>
    </location>
</feature>
<organism evidence="8 9">
    <name type="scientific">Ideonella azotifigens</name>
    <dbReference type="NCBI Taxonomy" id="513160"/>
    <lineage>
        <taxon>Bacteria</taxon>
        <taxon>Pseudomonadati</taxon>
        <taxon>Pseudomonadota</taxon>
        <taxon>Betaproteobacteria</taxon>
        <taxon>Burkholderiales</taxon>
        <taxon>Sphaerotilaceae</taxon>
        <taxon>Ideonella</taxon>
    </lineage>
</organism>
<feature type="transmembrane region" description="Helical" evidence="7">
    <location>
        <begin position="126"/>
        <end position="147"/>
    </location>
</feature>
<name>A0ABN1KFC2_9BURK</name>
<dbReference type="Proteomes" id="UP001500279">
    <property type="component" value="Unassembled WGS sequence"/>
</dbReference>
<sequence length="284" mass="30717">MFSLIRRTIQRARKERLVQVAGSLTFTSLLSAVPLLAVSFALFTRVPMFGRLEGVIDDYVLKGLLPADISRTVLKYLNQFAANAGSLTWLGSLFLLVTAVAMLLTVENALNQMWQVRRNRPFFKRVGLYLLMLAVGPPVLGLSLWASSYLLGASMGLIGALPPSLHFVLDLGPALLFLAALTALFRFVPNTQVPLGHAFFGALLASTALELGKRGFAAYLVKLPTYKAVYGAFAAFPLFLLWLYFSWLVVLLAAMIAASLSGNGARRGGGKAGRSAVPAKPRRG</sequence>
<dbReference type="Pfam" id="PF03631">
    <property type="entry name" value="Virul_fac_BrkB"/>
    <property type="match status" value="1"/>
</dbReference>
<evidence type="ECO:0000256" key="7">
    <source>
        <dbReference type="SAM" id="Phobius"/>
    </source>
</evidence>
<gene>
    <name evidence="8" type="ORF">GCM10009107_52200</name>
</gene>
<accession>A0ABN1KFC2</accession>
<feature type="region of interest" description="Disordered" evidence="6">
    <location>
        <begin position="263"/>
        <end position="284"/>
    </location>
</feature>
<feature type="transmembrane region" description="Helical" evidence="7">
    <location>
        <begin position="87"/>
        <end position="106"/>
    </location>
</feature>
<dbReference type="NCBIfam" id="TIGR00765">
    <property type="entry name" value="yihY_not_rbn"/>
    <property type="match status" value="1"/>
</dbReference>
<evidence type="ECO:0000256" key="1">
    <source>
        <dbReference type="ARBA" id="ARBA00004651"/>
    </source>
</evidence>